<reference evidence="1 2" key="1">
    <citation type="submission" date="2023-08" db="EMBL/GenBank/DDBJ databases">
        <title>Black Yeasts Isolated from many extreme environments.</title>
        <authorList>
            <person name="Coleine C."/>
            <person name="Stajich J.E."/>
            <person name="Selbmann L."/>
        </authorList>
    </citation>
    <scope>NUCLEOTIDE SEQUENCE [LARGE SCALE GENOMIC DNA]</scope>
    <source>
        <strain evidence="1 2">CCFEE 536</strain>
    </source>
</reference>
<name>A0ABR0LRB7_9PEZI</name>
<evidence type="ECO:0000313" key="1">
    <source>
        <dbReference type="EMBL" id="KAK5225220.1"/>
    </source>
</evidence>
<evidence type="ECO:0008006" key="3">
    <source>
        <dbReference type="Google" id="ProtNLM"/>
    </source>
</evidence>
<evidence type="ECO:0000313" key="2">
    <source>
        <dbReference type="Proteomes" id="UP001357485"/>
    </source>
</evidence>
<gene>
    <name evidence="1" type="ORF">LTR16_012776</name>
</gene>
<organism evidence="1 2">
    <name type="scientific">Cryomyces antarcticus</name>
    <dbReference type="NCBI Taxonomy" id="329879"/>
    <lineage>
        <taxon>Eukaryota</taxon>
        <taxon>Fungi</taxon>
        <taxon>Dikarya</taxon>
        <taxon>Ascomycota</taxon>
        <taxon>Pezizomycotina</taxon>
        <taxon>Dothideomycetes</taxon>
        <taxon>Dothideomycetes incertae sedis</taxon>
        <taxon>Cryomyces</taxon>
    </lineage>
</organism>
<protein>
    <recommendedName>
        <fullName evidence="3">t-SNARE coiled-coil homology domain-containing protein</fullName>
    </recommendedName>
</protein>
<keyword evidence="2" id="KW-1185">Reference proteome</keyword>
<comment type="caution">
    <text evidence="1">The sequence shown here is derived from an EMBL/GenBank/DDBJ whole genome shotgun (WGS) entry which is preliminary data.</text>
</comment>
<dbReference type="Proteomes" id="UP001357485">
    <property type="component" value="Unassembled WGS sequence"/>
</dbReference>
<dbReference type="EMBL" id="JAVRRA010013705">
    <property type="protein sequence ID" value="KAK5225220.1"/>
    <property type="molecule type" value="Genomic_DNA"/>
</dbReference>
<accession>A0ABR0LRB7</accession>
<proteinExistence type="predicted"/>
<sequence length="63" mass="6959">MTKYDDAQIAAEETTKAMDERAIQQEEILTNTKAMAEELKLTIDTLGMTVTSLGSTFTEATEK</sequence>
<feature type="non-terminal residue" evidence="1">
    <location>
        <position position="63"/>
    </location>
</feature>